<evidence type="ECO:0000256" key="5">
    <source>
        <dbReference type="ARBA" id="ARBA00022023"/>
    </source>
</evidence>
<keyword evidence="12" id="KW-0326">Glycosidase</keyword>
<organism evidence="14">
    <name type="scientific">marine sediment metagenome</name>
    <dbReference type="NCBI Taxonomy" id="412755"/>
    <lineage>
        <taxon>unclassified sequences</taxon>
        <taxon>metagenomes</taxon>
        <taxon>ecological metagenomes</taxon>
    </lineage>
</organism>
<keyword evidence="6" id="KW-0479">Metal-binding</keyword>
<dbReference type="CDD" id="cd00056">
    <property type="entry name" value="ENDO3c"/>
    <property type="match status" value="1"/>
</dbReference>
<feature type="domain" description="HhH-GPD" evidence="13">
    <location>
        <begin position="2"/>
        <end position="113"/>
    </location>
</feature>
<dbReference type="GO" id="GO:0034039">
    <property type="term" value="F:8-oxo-7,8-dihydroguanine DNA N-glycosylase activity"/>
    <property type="evidence" value="ECO:0007669"/>
    <property type="project" value="TreeGrafter"/>
</dbReference>
<keyword evidence="9" id="KW-0408">Iron</keyword>
<proteinExistence type="inferred from homology"/>
<comment type="caution">
    <text evidence="14">The sequence shown here is derived from an EMBL/GenBank/DDBJ whole genome shotgun (WGS) entry which is preliminary data.</text>
</comment>
<dbReference type="InterPro" id="IPR003265">
    <property type="entry name" value="HhH-GPD_domain"/>
</dbReference>
<dbReference type="GO" id="GO:0006298">
    <property type="term" value="P:mismatch repair"/>
    <property type="evidence" value="ECO:0007669"/>
    <property type="project" value="TreeGrafter"/>
</dbReference>
<dbReference type="Gene3D" id="1.10.1670.10">
    <property type="entry name" value="Helix-hairpin-Helix base-excision DNA repair enzymes (C-terminal)"/>
    <property type="match status" value="1"/>
</dbReference>
<evidence type="ECO:0000256" key="6">
    <source>
        <dbReference type="ARBA" id="ARBA00022723"/>
    </source>
</evidence>
<dbReference type="Pfam" id="PF00633">
    <property type="entry name" value="HHH"/>
    <property type="match status" value="1"/>
</dbReference>
<sequence length="113" mass="13273">MMLRRTKADQVKMVYNQLFTEYPDIETMAKAENEKLEQILYPLGLKWRTSAFSLVVREVKEKYQYRIPETREELTALPGVGEYVAGALLSIAYGKKEWIVDSNIVRLFKRYFG</sequence>
<dbReference type="GO" id="GO:0006284">
    <property type="term" value="P:base-excision repair"/>
    <property type="evidence" value="ECO:0007669"/>
    <property type="project" value="InterPro"/>
</dbReference>
<protein>
    <recommendedName>
        <fullName evidence="5">Adenine DNA glycosylase</fullName>
        <ecNumber evidence="4">3.2.2.31</ecNumber>
    </recommendedName>
</protein>
<evidence type="ECO:0000256" key="12">
    <source>
        <dbReference type="ARBA" id="ARBA00023295"/>
    </source>
</evidence>
<evidence type="ECO:0000256" key="4">
    <source>
        <dbReference type="ARBA" id="ARBA00012045"/>
    </source>
</evidence>
<dbReference type="InterPro" id="IPR000445">
    <property type="entry name" value="HhH_motif"/>
</dbReference>
<name>X1JRR2_9ZZZZ</name>
<dbReference type="PANTHER" id="PTHR42944:SF1">
    <property type="entry name" value="ADENINE DNA GLYCOSYLASE"/>
    <property type="match status" value="1"/>
</dbReference>
<dbReference type="GO" id="GO:0000701">
    <property type="term" value="F:purine-specific mismatch base pair DNA N-glycosylase activity"/>
    <property type="evidence" value="ECO:0007669"/>
    <property type="project" value="UniProtKB-EC"/>
</dbReference>
<evidence type="ECO:0000256" key="8">
    <source>
        <dbReference type="ARBA" id="ARBA00022801"/>
    </source>
</evidence>
<gene>
    <name evidence="14" type="ORF">S03H2_65118</name>
</gene>
<dbReference type="Pfam" id="PF00730">
    <property type="entry name" value="HhH-GPD"/>
    <property type="match status" value="1"/>
</dbReference>
<dbReference type="EMBL" id="BARU01042369">
    <property type="protein sequence ID" value="GAH84120.1"/>
    <property type="molecule type" value="Genomic_DNA"/>
</dbReference>
<evidence type="ECO:0000256" key="7">
    <source>
        <dbReference type="ARBA" id="ARBA00022763"/>
    </source>
</evidence>
<dbReference type="Gene3D" id="1.10.340.30">
    <property type="entry name" value="Hypothetical protein, domain 2"/>
    <property type="match status" value="1"/>
</dbReference>
<dbReference type="InterPro" id="IPR011257">
    <property type="entry name" value="DNA_glycosylase"/>
</dbReference>
<evidence type="ECO:0000256" key="11">
    <source>
        <dbReference type="ARBA" id="ARBA00023204"/>
    </source>
</evidence>
<dbReference type="GO" id="GO:0046872">
    <property type="term" value="F:metal ion binding"/>
    <property type="evidence" value="ECO:0007669"/>
    <property type="project" value="UniProtKB-KW"/>
</dbReference>
<keyword evidence="8" id="KW-0378">Hydrolase</keyword>
<dbReference type="GO" id="GO:0035485">
    <property type="term" value="F:adenine/guanine mispair binding"/>
    <property type="evidence" value="ECO:0007669"/>
    <property type="project" value="TreeGrafter"/>
</dbReference>
<dbReference type="EC" id="3.2.2.31" evidence="4"/>
<keyword evidence="7" id="KW-0227">DNA damage</keyword>
<comment type="similarity">
    <text evidence="3">Belongs to the Nth/MutY family.</text>
</comment>
<dbReference type="GO" id="GO:0032357">
    <property type="term" value="F:oxidized purine DNA binding"/>
    <property type="evidence" value="ECO:0007669"/>
    <property type="project" value="TreeGrafter"/>
</dbReference>
<keyword evidence="11" id="KW-0234">DNA repair</keyword>
<dbReference type="InterPro" id="IPR044298">
    <property type="entry name" value="MIG/MutY"/>
</dbReference>
<comment type="cofactor">
    <cofactor evidence="2">
        <name>[4Fe-4S] cluster</name>
        <dbReference type="ChEBI" id="CHEBI:49883"/>
    </cofactor>
</comment>
<reference evidence="14" key="1">
    <citation type="journal article" date="2014" name="Front. Microbiol.">
        <title>High frequency of phylogenetically diverse reductive dehalogenase-homologous genes in deep subseafloor sedimentary metagenomes.</title>
        <authorList>
            <person name="Kawai M."/>
            <person name="Futagami T."/>
            <person name="Toyoda A."/>
            <person name="Takaki Y."/>
            <person name="Nishi S."/>
            <person name="Hori S."/>
            <person name="Arai W."/>
            <person name="Tsubouchi T."/>
            <person name="Morono Y."/>
            <person name="Uchiyama I."/>
            <person name="Ito T."/>
            <person name="Fujiyama A."/>
            <person name="Inagaki F."/>
            <person name="Takami H."/>
        </authorList>
    </citation>
    <scope>NUCLEOTIDE SEQUENCE</scope>
    <source>
        <strain evidence="14">Expedition CK06-06</strain>
    </source>
</reference>
<dbReference type="PANTHER" id="PTHR42944">
    <property type="entry name" value="ADENINE DNA GLYCOSYLASE"/>
    <property type="match status" value="1"/>
</dbReference>
<accession>X1JRR2</accession>
<dbReference type="SUPFAM" id="SSF48150">
    <property type="entry name" value="DNA-glycosylase"/>
    <property type="match status" value="1"/>
</dbReference>
<dbReference type="InterPro" id="IPR023170">
    <property type="entry name" value="HhH_base_excis_C"/>
</dbReference>
<evidence type="ECO:0000256" key="2">
    <source>
        <dbReference type="ARBA" id="ARBA00001966"/>
    </source>
</evidence>
<evidence type="ECO:0000256" key="3">
    <source>
        <dbReference type="ARBA" id="ARBA00008343"/>
    </source>
</evidence>
<dbReference type="SMART" id="SM00478">
    <property type="entry name" value="ENDO3c"/>
    <property type="match status" value="1"/>
</dbReference>
<dbReference type="AlphaFoldDB" id="X1JRR2"/>
<evidence type="ECO:0000256" key="1">
    <source>
        <dbReference type="ARBA" id="ARBA00000843"/>
    </source>
</evidence>
<keyword evidence="10" id="KW-0411">Iron-sulfur</keyword>
<evidence type="ECO:0000313" key="14">
    <source>
        <dbReference type="EMBL" id="GAH84120.1"/>
    </source>
</evidence>
<comment type="catalytic activity">
    <reaction evidence="1">
        <text>Hydrolyzes free adenine bases from 7,8-dihydro-8-oxoguanine:adenine mismatched double-stranded DNA, leaving an apurinic site.</text>
        <dbReference type="EC" id="3.2.2.31"/>
    </reaction>
</comment>
<evidence type="ECO:0000256" key="9">
    <source>
        <dbReference type="ARBA" id="ARBA00023004"/>
    </source>
</evidence>
<evidence type="ECO:0000256" key="10">
    <source>
        <dbReference type="ARBA" id="ARBA00023014"/>
    </source>
</evidence>
<dbReference type="GO" id="GO:0051536">
    <property type="term" value="F:iron-sulfur cluster binding"/>
    <property type="evidence" value="ECO:0007669"/>
    <property type="project" value="UniProtKB-KW"/>
</dbReference>
<evidence type="ECO:0000259" key="13">
    <source>
        <dbReference type="SMART" id="SM00478"/>
    </source>
</evidence>
<feature type="non-terminal residue" evidence="14">
    <location>
        <position position="113"/>
    </location>
</feature>